<name>A0A2H3D6B7_ARMGA</name>
<evidence type="ECO:0000313" key="2">
    <source>
        <dbReference type="EMBL" id="PBK90769.1"/>
    </source>
</evidence>
<evidence type="ECO:0000313" key="3">
    <source>
        <dbReference type="Proteomes" id="UP000217790"/>
    </source>
</evidence>
<dbReference type="AlphaFoldDB" id="A0A2H3D6B7"/>
<dbReference type="Proteomes" id="UP000217790">
    <property type="component" value="Unassembled WGS sequence"/>
</dbReference>
<dbReference type="InParanoid" id="A0A2H3D6B7"/>
<proteinExistence type="predicted"/>
<feature type="region of interest" description="Disordered" evidence="1">
    <location>
        <begin position="51"/>
        <end position="89"/>
    </location>
</feature>
<sequence length="127" mass="14183">MNEATDDILANFAKHRPDASKRLPLHDPIAMYFPGPLLSRGGNNVRLTFEIEEDEDIDPSEVPVDPVSLKQTNSDDNRGVATSSQSRASERYTDLGESVFKIGFSDVKTKAERFSGACFHQRCPVRR</sequence>
<accession>A0A2H3D6B7</accession>
<evidence type="ECO:0000256" key="1">
    <source>
        <dbReference type="SAM" id="MobiDB-lite"/>
    </source>
</evidence>
<gene>
    <name evidence="2" type="ORF">ARMGADRAFT_292393</name>
</gene>
<reference evidence="3" key="1">
    <citation type="journal article" date="2017" name="Nat. Ecol. Evol.">
        <title>Genome expansion and lineage-specific genetic innovations in the forest pathogenic fungi Armillaria.</title>
        <authorList>
            <person name="Sipos G."/>
            <person name="Prasanna A.N."/>
            <person name="Walter M.C."/>
            <person name="O'Connor E."/>
            <person name="Balint B."/>
            <person name="Krizsan K."/>
            <person name="Kiss B."/>
            <person name="Hess J."/>
            <person name="Varga T."/>
            <person name="Slot J."/>
            <person name="Riley R."/>
            <person name="Boka B."/>
            <person name="Rigling D."/>
            <person name="Barry K."/>
            <person name="Lee J."/>
            <person name="Mihaltcheva S."/>
            <person name="LaButti K."/>
            <person name="Lipzen A."/>
            <person name="Waldron R."/>
            <person name="Moloney N.M."/>
            <person name="Sperisen C."/>
            <person name="Kredics L."/>
            <person name="Vagvoelgyi C."/>
            <person name="Patrignani A."/>
            <person name="Fitzpatrick D."/>
            <person name="Nagy I."/>
            <person name="Doyle S."/>
            <person name="Anderson J.B."/>
            <person name="Grigoriev I.V."/>
            <person name="Gueldener U."/>
            <person name="Muensterkoetter M."/>
            <person name="Nagy L.G."/>
        </authorList>
    </citation>
    <scope>NUCLEOTIDE SEQUENCE [LARGE SCALE GENOMIC DNA]</scope>
    <source>
        <strain evidence="3">Ar21-2</strain>
    </source>
</reference>
<keyword evidence="3" id="KW-1185">Reference proteome</keyword>
<protein>
    <submittedName>
        <fullName evidence="2">Uncharacterized protein</fullName>
    </submittedName>
</protein>
<organism evidence="2 3">
    <name type="scientific">Armillaria gallica</name>
    <name type="common">Bulbous honey fungus</name>
    <name type="synonym">Armillaria bulbosa</name>
    <dbReference type="NCBI Taxonomy" id="47427"/>
    <lineage>
        <taxon>Eukaryota</taxon>
        <taxon>Fungi</taxon>
        <taxon>Dikarya</taxon>
        <taxon>Basidiomycota</taxon>
        <taxon>Agaricomycotina</taxon>
        <taxon>Agaricomycetes</taxon>
        <taxon>Agaricomycetidae</taxon>
        <taxon>Agaricales</taxon>
        <taxon>Marasmiineae</taxon>
        <taxon>Physalacriaceae</taxon>
        <taxon>Armillaria</taxon>
    </lineage>
</organism>
<dbReference type="EMBL" id="KZ293664">
    <property type="protein sequence ID" value="PBK90769.1"/>
    <property type="molecule type" value="Genomic_DNA"/>
</dbReference>